<dbReference type="GO" id="GO:0003677">
    <property type="term" value="F:DNA binding"/>
    <property type="evidence" value="ECO:0007669"/>
    <property type="project" value="InterPro"/>
</dbReference>
<evidence type="ECO:0000313" key="2">
    <source>
        <dbReference type="EMBL" id="JAT90660.1"/>
    </source>
</evidence>
<evidence type="ECO:0000259" key="1">
    <source>
        <dbReference type="PROSITE" id="PS50181"/>
    </source>
</evidence>
<dbReference type="PANTHER" id="PTHR31350">
    <property type="entry name" value="SI:DKEY-261L7.2"/>
    <property type="match status" value="1"/>
</dbReference>
<organism evidence="2">
    <name type="scientific">Pectinophora gossypiella</name>
    <name type="common">Cotton pink bollworm</name>
    <name type="synonym">Depressaria gossypiella</name>
    <dbReference type="NCBI Taxonomy" id="13191"/>
    <lineage>
        <taxon>Eukaryota</taxon>
        <taxon>Metazoa</taxon>
        <taxon>Ecdysozoa</taxon>
        <taxon>Arthropoda</taxon>
        <taxon>Hexapoda</taxon>
        <taxon>Insecta</taxon>
        <taxon>Pterygota</taxon>
        <taxon>Neoptera</taxon>
        <taxon>Endopterygota</taxon>
        <taxon>Lepidoptera</taxon>
        <taxon>Glossata</taxon>
        <taxon>Ditrysia</taxon>
        <taxon>Gelechioidea</taxon>
        <taxon>Gelechiidae</taxon>
        <taxon>Apatetrinae</taxon>
        <taxon>Pectinophora</taxon>
    </lineage>
</organism>
<dbReference type="SUPFAM" id="SSF81383">
    <property type="entry name" value="F-box domain"/>
    <property type="match status" value="1"/>
</dbReference>
<dbReference type="AlphaFoldDB" id="A0A1E1WUG7"/>
<dbReference type="PANTHER" id="PTHR31350:SF21">
    <property type="entry name" value="F-BOX ONLY PROTEIN 21"/>
    <property type="match status" value="1"/>
</dbReference>
<dbReference type="Pfam" id="PF12937">
    <property type="entry name" value="F-box-like"/>
    <property type="match status" value="1"/>
</dbReference>
<dbReference type="InterPro" id="IPR036623">
    <property type="entry name" value="Hemimethylated_DNA-bd_sf"/>
</dbReference>
<dbReference type="Pfam" id="PF08755">
    <property type="entry name" value="YccV-like"/>
    <property type="match status" value="1"/>
</dbReference>
<dbReference type="EMBL" id="GDQN01000394">
    <property type="protein sequence ID" value="JAT90660.1"/>
    <property type="molecule type" value="Transcribed_RNA"/>
</dbReference>
<dbReference type="Pfam" id="PF13369">
    <property type="entry name" value="Transglut_core2"/>
    <property type="match status" value="1"/>
</dbReference>
<dbReference type="OrthoDB" id="28868at2759"/>
<proteinExistence type="predicted"/>
<dbReference type="SMART" id="SM00256">
    <property type="entry name" value="FBOX"/>
    <property type="match status" value="1"/>
</dbReference>
<dbReference type="SUPFAM" id="SSF141255">
    <property type="entry name" value="YccV-like"/>
    <property type="match status" value="1"/>
</dbReference>
<dbReference type="NCBIfam" id="TIGR02097">
    <property type="entry name" value="yccV"/>
    <property type="match status" value="1"/>
</dbReference>
<dbReference type="InterPro" id="IPR001810">
    <property type="entry name" value="F-box_dom"/>
</dbReference>
<gene>
    <name evidence="2" type="ORF">g.2906</name>
</gene>
<sequence length="587" mass="68254">MEENVEEEKCTINSLPDEIISLVLLNNDYRDIVSFGSTCKRFNELVQNDQTLWKLQFKRTLPVDLIENVKSDCETDWLAETKRYFTLKQQLYAEVILMSPKLYRRSPDISLTDIEPFFELALSHNLNYYYTIHILQSMVKFGSKNLGREPIKKPYTLTDIHYAKIVLRHLMHTFLAFKWVKMHHKDELSPERVVNFFIQWTDTDLIYVDEEVDNEVLELVKKVEDLLEKPSKSRPGDTVKELCAEGVIKERQVLEAISQVIYSQRRMATVSTANVDTLNIMKVLSGNCGNVIAIGSVYNAVAKIFGINCELIAFPNHLFLEWRDCSERQPKLYTIELATGDIHPKRRCPFSQGGPVSTYKYYADSLLQYIYSVFHASMGAIKNWHTQNSLHLLDFLGTDNHEYNPYKNFLPYLLDLTHLPAMNMPLDLKYLDSSQIQIIRSLTNLNAPFNTALRDLVVKNHNSRVTYAAGMICYHKKYDYTCIVRGWDVTCAVEWQEIDTLEFANQPFYHVIAADQSERYVAQENLQPVPRPCRLYHLEDFIAREFSHFDGFAYVPNSEKIVEYPDEAPITNTYRNHNHLRAAPPRP</sequence>
<dbReference type="InterPro" id="IPR036047">
    <property type="entry name" value="F-box-like_dom_sf"/>
</dbReference>
<name>A0A1E1WUG7_PECGO</name>
<protein>
    <recommendedName>
        <fullName evidence="1">F-box domain-containing protein</fullName>
    </recommendedName>
</protein>
<dbReference type="Gene3D" id="2.30.30.390">
    <property type="entry name" value="Hemimethylated DNA-binding domain"/>
    <property type="match status" value="1"/>
</dbReference>
<dbReference type="Gene3D" id="1.20.1280.50">
    <property type="match status" value="1"/>
</dbReference>
<dbReference type="InterPro" id="IPR011722">
    <property type="entry name" value="Hemimethylated_DNA-bd_dom"/>
</dbReference>
<feature type="domain" description="F-box" evidence="1">
    <location>
        <begin position="9"/>
        <end position="56"/>
    </location>
</feature>
<accession>A0A1E1WUG7</accession>
<dbReference type="SMART" id="SM00992">
    <property type="entry name" value="YccV-like"/>
    <property type="match status" value="1"/>
</dbReference>
<dbReference type="InterPro" id="IPR032698">
    <property type="entry name" value="SirB1_N"/>
</dbReference>
<reference evidence="2" key="1">
    <citation type="submission" date="2015-09" db="EMBL/GenBank/DDBJ databases">
        <title>De novo assembly of Pectinophora gossypiella (Pink Bollworm) gut transcriptome.</title>
        <authorList>
            <person name="Tassone E.E."/>
        </authorList>
    </citation>
    <scope>NUCLEOTIDE SEQUENCE</scope>
</reference>
<dbReference type="PROSITE" id="PS50181">
    <property type="entry name" value="FBOX"/>
    <property type="match status" value="1"/>
</dbReference>